<gene>
    <name evidence="1" type="ORF">SAMN05444392_10540</name>
</gene>
<evidence type="ECO:0000313" key="1">
    <source>
        <dbReference type="EMBL" id="SHE93770.1"/>
    </source>
</evidence>
<protein>
    <submittedName>
        <fullName evidence="1">Uncharacterized protein</fullName>
    </submittedName>
</protein>
<name>A0A1M4XK18_9BACL</name>
<accession>A0A1M4XK18</accession>
<sequence length="285" mass="31943">MKRPFGSPDGLTVIWGNSLDWERAQEMMRLQISPHITDKHFPQNIFPVIPGSSIERAEVDEVYFGTDYSIDTLKGVALSLGHLKVRDCQTGSWVTGRSVTVRIAAGQIVGIPDQKEAAEINVRFLTKTGQIQGLIPGSKIRVQESAYKSQIRGEKVEIKNHRGQVFAEHLIVTGEVGSQITDRSIYEAILRGDKPRIEGSCAEADQVSLKGVREEITSKQLRKINRNWTGSPKRLSKVRGGKVIYRLSEDEWVVIYERTGELICRLTLSMAEKVLMEGLQLQSEL</sequence>
<keyword evidence="2" id="KW-1185">Reference proteome</keyword>
<dbReference type="Proteomes" id="UP000184476">
    <property type="component" value="Unassembled WGS sequence"/>
</dbReference>
<evidence type="ECO:0000313" key="2">
    <source>
        <dbReference type="Proteomes" id="UP000184476"/>
    </source>
</evidence>
<dbReference type="AlphaFoldDB" id="A0A1M4XK18"/>
<dbReference type="EMBL" id="FQVL01000005">
    <property type="protein sequence ID" value="SHE93770.1"/>
    <property type="molecule type" value="Genomic_DNA"/>
</dbReference>
<proteinExistence type="predicted"/>
<reference evidence="1 2" key="1">
    <citation type="submission" date="2016-11" db="EMBL/GenBank/DDBJ databases">
        <authorList>
            <person name="Jaros S."/>
            <person name="Januszkiewicz K."/>
            <person name="Wedrychowicz H."/>
        </authorList>
    </citation>
    <scope>NUCLEOTIDE SEQUENCE [LARGE SCALE GENOMIC DNA]</scope>
    <source>
        <strain evidence="1 2">DSM 44666</strain>
    </source>
</reference>
<organism evidence="1 2">
    <name type="scientific">Seinonella peptonophila</name>
    <dbReference type="NCBI Taxonomy" id="112248"/>
    <lineage>
        <taxon>Bacteria</taxon>
        <taxon>Bacillati</taxon>
        <taxon>Bacillota</taxon>
        <taxon>Bacilli</taxon>
        <taxon>Bacillales</taxon>
        <taxon>Thermoactinomycetaceae</taxon>
        <taxon>Seinonella</taxon>
    </lineage>
</organism>